<keyword evidence="2" id="KW-1185">Reference proteome</keyword>
<comment type="caution">
    <text evidence="1">The sequence shown here is derived from an EMBL/GenBank/DDBJ whole genome shotgun (WGS) entry which is preliminary data.</text>
</comment>
<sequence>MVLSRQLWYQIALSSYFILIDFFVLCQWVYYDYLGLSSLRSRSLKGHSALADPYAPSQSPPPPLLSTETPYATPTEATHLLVAAQPATLSASSLSTPNGAINSSNYRPSSPPTDLTLMRRRCLNVCACIALVFIVVTPCVLVYKHNPDISRFLDSNSERIGQVFGWTCNCFYWSSRLPQAYKNYRRKSVVGLSVFTFITIFTGNITSSISIALQYPTAPDDYIRKSRPFIIGPIGSIAIDVFFITQVLYYTHLDRKRQTLQQQQLERQEQEQQSLSKHSANHQLTISVHSVGLE</sequence>
<evidence type="ECO:0000313" key="1">
    <source>
        <dbReference type="EMBL" id="KAJ1673113.1"/>
    </source>
</evidence>
<name>A0ACC1HBN8_9FUNG</name>
<gene>
    <name evidence="1" type="ORF">EV182_005862</name>
</gene>
<protein>
    <submittedName>
        <fullName evidence="1">Uncharacterized protein</fullName>
    </submittedName>
</protein>
<organism evidence="1 2">
    <name type="scientific">Spiromyces aspiralis</name>
    <dbReference type="NCBI Taxonomy" id="68401"/>
    <lineage>
        <taxon>Eukaryota</taxon>
        <taxon>Fungi</taxon>
        <taxon>Fungi incertae sedis</taxon>
        <taxon>Zoopagomycota</taxon>
        <taxon>Kickxellomycotina</taxon>
        <taxon>Kickxellomycetes</taxon>
        <taxon>Kickxellales</taxon>
        <taxon>Kickxellaceae</taxon>
        <taxon>Spiromyces</taxon>
    </lineage>
</organism>
<accession>A0ACC1HBN8</accession>
<proteinExistence type="predicted"/>
<dbReference type="EMBL" id="JAMZIH010007368">
    <property type="protein sequence ID" value="KAJ1673113.1"/>
    <property type="molecule type" value="Genomic_DNA"/>
</dbReference>
<dbReference type="Proteomes" id="UP001145114">
    <property type="component" value="Unassembled WGS sequence"/>
</dbReference>
<evidence type="ECO:0000313" key="2">
    <source>
        <dbReference type="Proteomes" id="UP001145114"/>
    </source>
</evidence>
<reference evidence="1" key="1">
    <citation type="submission" date="2022-06" db="EMBL/GenBank/DDBJ databases">
        <title>Phylogenomic reconstructions and comparative analyses of Kickxellomycotina fungi.</title>
        <authorList>
            <person name="Reynolds N.K."/>
            <person name="Stajich J.E."/>
            <person name="Barry K."/>
            <person name="Grigoriev I.V."/>
            <person name="Crous P."/>
            <person name="Smith M.E."/>
        </authorList>
    </citation>
    <scope>NUCLEOTIDE SEQUENCE</scope>
    <source>
        <strain evidence="1">RSA 2271</strain>
    </source>
</reference>